<dbReference type="PANTHER" id="PTHR42824">
    <property type="entry name" value="GLUTAMINE AMIDOTRANSFERASE"/>
    <property type="match status" value="1"/>
</dbReference>
<dbReference type="eggNOG" id="arCOG03639">
    <property type="taxonomic scope" value="Archaea"/>
</dbReference>
<dbReference type="SUPFAM" id="SSF56235">
    <property type="entry name" value="N-terminal nucleophile aminohydrolases (Ntn hydrolases)"/>
    <property type="match status" value="1"/>
</dbReference>
<dbReference type="AlphaFoldDB" id="E8RA02"/>
<accession>E8RA02</accession>
<name>E8RA02_DESM0</name>
<keyword evidence="3" id="KW-1185">Reference proteome</keyword>
<organism evidence="2 3">
    <name type="scientific">Desulfurococcus mucosus (strain ATCC 35584 / DSM 2162 / JCM 9187 / O7/1)</name>
    <dbReference type="NCBI Taxonomy" id="765177"/>
    <lineage>
        <taxon>Archaea</taxon>
        <taxon>Thermoproteota</taxon>
        <taxon>Thermoprotei</taxon>
        <taxon>Desulfurococcales</taxon>
        <taxon>Desulfurococcaceae</taxon>
        <taxon>Desulfurococcus</taxon>
    </lineage>
</organism>
<dbReference type="STRING" id="765177.Desmu_1026"/>
<dbReference type="EMBL" id="CP002363">
    <property type="protein sequence ID" value="ADV65328.1"/>
    <property type="molecule type" value="Genomic_DNA"/>
</dbReference>
<dbReference type="GO" id="GO:0016740">
    <property type="term" value="F:transferase activity"/>
    <property type="evidence" value="ECO:0007669"/>
    <property type="project" value="UniProtKB-KW"/>
</dbReference>
<dbReference type="HOGENOM" id="CLU_086262_0_0_2"/>
<reference evidence="3" key="1">
    <citation type="submission" date="2010-11" db="EMBL/GenBank/DDBJ databases">
        <title>The complete genome of Desulfurococcus mucosus DSM 2162.</title>
        <authorList>
            <consortium name="US DOE Joint Genome Institute (JGI-PGF)"/>
            <person name="Lucas S."/>
            <person name="Copeland A."/>
            <person name="Lapidus A."/>
            <person name="Bruce D."/>
            <person name="Goodwin L."/>
            <person name="Pitluck S."/>
            <person name="Kyrpides N."/>
            <person name="Mavromatis K."/>
            <person name="Pagani I."/>
            <person name="Ivanova N."/>
            <person name="Ovchinnikova G."/>
            <person name="Chertkov O."/>
            <person name="Held B."/>
            <person name="Brettin T."/>
            <person name="Detter J.C."/>
            <person name="Tapia R."/>
            <person name="Han C."/>
            <person name="Land M."/>
            <person name="Hauser L."/>
            <person name="Markowitz V."/>
            <person name="Cheng J.-F."/>
            <person name="Hugenholtz P."/>
            <person name="Woyke T."/>
            <person name="Wu D."/>
            <person name="Wirth R."/>
            <person name="Bilek Y."/>
            <person name="Hader T."/>
            <person name="Klenk H.-P."/>
            <person name="Eisen J.A."/>
        </authorList>
    </citation>
    <scope>NUCLEOTIDE SEQUENCE [LARGE SCALE GENOMIC DNA]</scope>
    <source>
        <strain evidence="3">ATCC 35584 / DSM 2162 / JCM 9187 / O7/1</strain>
    </source>
</reference>
<evidence type="ECO:0000256" key="1">
    <source>
        <dbReference type="ARBA" id="ARBA00022962"/>
    </source>
</evidence>
<keyword evidence="2" id="KW-0808">Transferase</keyword>
<dbReference type="Proteomes" id="UP000001068">
    <property type="component" value="Chromosome"/>
</dbReference>
<dbReference type="Pfam" id="PF13230">
    <property type="entry name" value="GATase_4"/>
    <property type="match status" value="1"/>
</dbReference>
<dbReference type="KEGG" id="dmu:Desmu_1026"/>
<dbReference type="PANTHER" id="PTHR42824:SF1">
    <property type="entry name" value="GLUTAMINE AMIDOTRANSFERASE YAFJ-RELATED"/>
    <property type="match status" value="1"/>
</dbReference>
<protein>
    <submittedName>
        <fullName evidence="2">Glutamine amidotransferase-like protein</fullName>
    </submittedName>
</protein>
<dbReference type="OrthoDB" id="350529at2157"/>
<evidence type="ECO:0000313" key="3">
    <source>
        <dbReference type="Proteomes" id="UP000001068"/>
    </source>
</evidence>
<reference evidence="2 3" key="2">
    <citation type="journal article" date="2011" name="Stand. Genomic Sci.">
        <title>Complete genome sequence of Desulfurococcus mucosus type strain (O7/1).</title>
        <authorList>
            <person name="Wirth R."/>
            <person name="Chertkov O."/>
            <person name="Held B."/>
            <person name="Lapidus A."/>
            <person name="Nolan M."/>
            <person name="Lucas S."/>
            <person name="Hammon N."/>
            <person name="Deshpande S."/>
            <person name="Cheng J.F."/>
            <person name="Tapia R."/>
            <person name="Han C."/>
            <person name="Goodwin L."/>
            <person name="Pitluck S."/>
            <person name="Liolios K."/>
            <person name="Ioanna P."/>
            <person name="Ivanova N."/>
            <person name="Mavromatis K."/>
            <person name="Mikhailova N."/>
            <person name="Pati A."/>
            <person name="Chen A."/>
            <person name="Palaniappan K."/>
            <person name="Land M."/>
            <person name="Hauser L."/>
            <person name="Chang Y.J."/>
            <person name="Jeffries C.D."/>
            <person name="Bilek Y."/>
            <person name="Hader T."/>
            <person name="Rohde M."/>
            <person name="Spring S."/>
            <person name="Sikorski J."/>
            <person name="Goker M."/>
            <person name="Woyke T."/>
            <person name="Bristow J."/>
            <person name="Eisen J.A."/>
            <person name="Markowitz V."/>
            <person name="Hugenholtz P."/>
            <person name="Kyrpides N.C."/>
            <person name="Klenk H.P."/>
        </authorList>
    </citation>
    <scope>NUCLEOTIDE SEQUENCE [LARGE SCALE GENOMIC DNA]</scope>
    <source>
        <strain evidence="3">ATCC 35584 / DSM 2162 / JCM 9187 / O7/1</strain>
    </source>
</reference>
<dbReference type="InterPro" id="IPR026869">
    <property type="entry name" value="EgtC-like"/>
</dbReference>
<evidence type="ECO:0000313" key="2">
    <source>
        <dbReference type="EMBL" id="ADV65328.1"/>
    </source>
</evidence>
<dbReference type="InterPro" id="IPR029055">
    <property type="entry name" value="Ntn_hydrolases_N"/>
</dbReference>
<gene>
    <name evidence="2" type="ordered locus">Desmu_1026</name>
</gene>
<sequence>MCRLLAAWLRDGMIDSLNDVLHAFAESSRFDPYLEKVSSGKSREHDDGWGVAAVGYGGNPSVVYQRMLEPIYSENSLRILDLVARRLRRYSEVYVLIHARKSSRNEPYGQDYTHPFMRLMDNGALWFAHNGGADKEALARVLGVYPWVRVDSELLGYFIMGLIDECVSGGGGLDECVGKAYAEGLRFIPGASGYNTGLLALVSKTASLYVSHKVLGNPSPELAEYYRIISYASREAVLAGSITIREYMPGSLRKSLNEGLLEPGVYRIGAGGLTRVASL</sequence>
<keyword evidence="1 2" id="KW-0315">Glutamine amidotransferase</keyword>
<dbReference type="Gene3D" id="3.60.20.10">
    <property type="entry name" value="Glutamine Phosphoribosylpyrophosphate, subunit 1, domain 1"/>
    <property type="match status" value="1"/>
</dbReference>
<proteinExistence type="predicted"/>